<dbReference type="GO" id="GO:0005507">
    <property type="term" value="F:copper ion binding"/>
    <property type="evidence" value="ECO:0007669"/>
    <property type="project" value="TreeGrafter"/>
</dbReference>
<evidence type="ECO:0000256" key="1">
    <source>
        <dbReference type="ARBA" id="ARBA00000553"/>
    </source>
</evidence>
<reference evidence="10 11" key="1">
    <citation type="journal article" date="2015" name="Microbiome">
        <title>Genomic resolution of linkages in carbon, nitrogen, and sulfur cycling among widespread estuary sediment bacteria.</title>
        <authorList>
            <person name="Baker B.J."/>
            <person name="Lazar C.S."/>
            <person name="Teske A.P."/>
            <person name="Dick G.J."/>
        </authorList>
    </citation>
    <scope>NUCLEOTIDE SEQUENCE [LARGE SCALE GENOMIC DNA]</scope>
    <source>
        <strain evidence="10">SM23_60</strain>
    </source>
</reference>
<organism evidence="10 11">
    <name type="scientific">candidate division WOR_3 bacterium SM23_60</name>
    <dbReference type="NCBI Taxonomy" id="1703780"/>
    <lineage>
        <taxon>Bacteria</taxon>
        <taxon>Bacteria division WOR-3</taxon>
    </lineage>
</organism>
<dbReference type="InterPro" id="IPR038371">
    <property type="entry name" value="Cu_polyphenol_OxRdtase_sf"/>
</dbReference>
<comment type="similarity">
    <text evidence="2">Belongs to the purine nucleoside phosphorylase YfiH/LACC1 family.</text>
</comment>
<evidence type="ECO:0000256" key="3">
    <source>
        <dbReference type="ARBA" id="ARBA00022679"/>
    </source>
</evidence>
<dbReference type="PANTHER" id="PTHR30616">
    <property type="entry name" value="UNCHARACTERIZED PROTEIN YFIH"/>
    <property type="match status" value="1"/>
</dbReference>
<dbReference type="InterPro" id="IPR011324">
    <property type="entry name" value="Cytotoxic_necrot_fac-like_cat"/>
</dbReference>
<dbReference type="EMBL" id="LJUO01000109">
    <property type="protein sequence ID" value="KPK69921.1"/>
    <property type="molecule type" value="Genomic_DNA"/>
</dbReference>
<gene>
    <name evidence="10" type="ORF">AMJ87_09770</name>
</gene>
<comment type="caution">
    <text evidence="10">The sequence shown here is derived from an EMBL/GenBank/DDBJ whole genome shotgun (WGS) entry which is preliminary data.</text>
</comment>
<comment type="catalytic activity">
    <reaction evidence="7">
        <text>adenosine + H2O + H(+) = inosine + NH4(+)</text>
        <dbReference type="Rhea" id="RHEA:24408"/>
        <dbReference type="ChEBI" id="CHEBI:15377"/>
        <dbReference type="ChEBI" id="CHEBI:15378"/>
        <dbReference type="ChEBI" id="CHEBI:16335"/>
        <dbReference type="ChEBI" id="CHEBI:17596"/>
        <dbReference type="ChEBI" id="CHEBI:28938"/>
        <dbReference type="EC" id="3.5.4.4"/>
    </reaction>
    <physiologicalReaction direction="left-to-right" evidence="7">
        <dbReference type="Rhea" id="RHEA:24409"/>
    </physiologicalReaction>
</comment>
<evidence type="ECO:0000256" key="5">
    <source>
        <dbReference type="ARBA" id="ARBA00022801"/>
    </source>
</evidence>
<keyword evidence="6" id="KW-0862">Zinc</keyword>
<dbReference type="CDD" id="cd16833">
    <property type="entry name" value="YfiH"/>
    <property type="match status" value="1"/>
</dbReference>
<name>A0A0S8GB70_UNCW3</name>
<dbReference type="Gene3D" id="3.60.140.10">
    <property type="entry name" value="CNF1/YfiH-like putative cysteine hydrolases"/>
    <property type="match status" value="1"/>
</dbReference>
<comment type="catalytic activity">
    <reaction evidence="9">
        <text>S-methyl-5'-thioadenosine + phosphate = 5-(methylsulfanyl)-alpha-D-ribose 1-phosphate + adenine</text>
        <dbReference type="Rhea" id="RHEA:11852"/>
        <dbReference type="ChEBI" id="CHEBI:16708"/>
        <dbReference type="ChEBI" id="CHEBI:17509"/>
        <dbReference type="ChEBI" id="CHEBI:43474"/>
        <dbReference type="ChEBI" id="CHEBI:58533"/>
        <dbReference type="EC" id="2.4.2.28"/>
    </reaction>
    <physiologicalReaction direction="left-to-right" evidence="9">
        <dbReference type="Rhea" id="RHEA:11853"/>
    </physiologicalReaction>
</comment>
<keyword evidence="5" id="KW-0378">Hydrolase</keyword>
<keyword evidence="4" id="KW-0479">Metal-binding</keyword>
<dbReference type="GO" id="GO:0016787">
    <property type="term" value="F:hydrolase activity"/>
    <property type="evidence" value="ECO:0007669"/>
    <property type="project" value="UniProtKB-KW"/>
</dbReference>
<evidence type="ECO:0000256" key="6">
    <source>
        <dbReference type="ARBA" id="ARBA00022833"/>
    </source>
</evidence>
<evidence type="ECO:0000256" key="9">
    <source>
        <dbReference type="ARBA" id="ARBA00049893"/>
    </source>
</evidence>
<proteinExistence type="inferred from homology"/>
<evidence type="ECO:0000256" key="8">
    <source>
        <dbReference type="ARBA" id="ARBA00048968"/>
    </source>
</evidence>
<comment type="catalytic activity">
    <reaction evidence="1">
        <text>inosine + phosphate = alpha-D-ribose 1-phosphate + hypoxanthine</text>
        <dbReference type="Rhea" id="RHEA:27646"/>
        <dbReference type="ChEBI" id="CHEBI:17368"/>
        <dbReference type="ChEBI" id="CHEBI:17596"/>
        <dbReference type="ChEBI" id="CHEBI:43474"/>
        <dbReference type="ChEBI" id="CHEBI:57720"/>
        <dbReference type="EC" id="2.4.2.1"/>
    </reaction>
    <physiologicalReaction direction="left-to-right" evidence="1">
        <dbReference type="Rhea" id="RHEA:27647"/>
    </physiologicalReaction>
</comment>
<protein>
    <recommendedName>
        <fullName evidence="12">Purine nucleoside phosphorylase</fullName>
    </recommendedName>
</protein>
<dbReference type="InterPro" id="IPR003730">
    <property type="entry name" value="Cu_polyphenol_OxRdtase"/>
</dbReference>
<sequence>MQHSDETVSHLTNWRLIAQSGVRCFEWYENGVRMFYSIRGSEQDFNKKFEPRFLRQVHSDTIINADDSTMTTGDGLFSQTAGRMLGIKVADCLPVYLYSETRICIIHCGWRSILKGIAKKAADIMGDYQYVLGASIGTCCYEIKDDVAEPFEQSYDHALVRRNERVFLDLKAAVIEDLGRERLRGALDYCTKCESRFFYSFRRGDRKMRNFATLVREVQP</sequence>
<evidence type="ECO:0000256" key="7">
    <source>
        <dbReference type="ARBA" id="ARBA00047989"/>
    </source>
</evidence>
<evidence type="ECO:0000313" key="11">
    <source>
        <dbReference type="Proteomes" id="UP000051096"/>
    </source>
</evidence>
<evidence type="ECO:0008006" key="12">
    <source>
        <dbReference type="Google" id="ProtNLM"/>
    </source>
</evidence>
<dbReference type="AlphaFoldDB" id="A0A0S8GB70"/>
<evidence type="ECO:0000313" key="10">
    <source>
        <dbReference type="EMBL" id="KPK69921.1"/>
    </source>
</evidence>
<dbReference type="SUPFAM" id="SSF64438">
    <property type="entry name" value="CNF1/YfiH-like putative cysteine hydrolases"/>
    <property type="match status" value="1"/>
</dbReference>
<dbReference type="PANTHER" id="PTHR30616:SF2">
    <property type="entry name" value="PURINE NUCLEOSIDE PHOSPHORYLASE LACC1"/>
    <property type="match status" value="1"/>
</dbReference>
<dbReference type="Pfam" id="PF02578">
    <property type="entry name" value="Cu-oxidase_4"/>
    <property type="match status" value="1"/>
</dbReference>
<accession>A0A0S8GB70</accession>
<evidence type="ECO:0000256" key="2">
    <source>
        <dbReference type="ARBA" id="ARBA00007353"/>
    </source>
</evidence>
<keyword evidence="3" id="KW-0808">Transferase</keyword>
<evidence type="ECO:0000256" key="4">
    <source>
        <dbReference type="ARBA" id="ARBA00022723"/>
    </source>
</evidence>
<comment type="catalytic activity">
    <reaction evidence="8">
        <text>adenosine + phosphate = alpha-D-ribose 1-phosphate + adenine</text>
        <dbReference type="Rhea" id="RHEA:27642"/>
        <dbReference type="ChEBI" id="CHEBI:16335"/>
        <dbReference type="ChEBI" id="CHEBI:16708"/>
        <dbReference type="ChEBI" id="CHEBI:43474"/>
        <dbReference type="ChEBI" id="CHEBI:57720"/>
        <dbReference type="EC" id="2.4.2.1"/>
    </reaction>
    <physiologicalReaction direction="left-to-right" evidence="8">
        <dbReference type="Rhea" id="RHEA:27643"/>
    </physiologicalReaction>
</comment>
<dbReference type="Proteomes" id="UP000051096">
    <property type="component" value="Unassembled WGS sequence"/>
</dbReference>
<dbReference type="GO" id="GO:0017061">
    <property type="term" value="F:S-methyl-5-thioadenosine phosphorylase activity"/>
    <property type="evidence" value="ECO:0007669"/>
    <property type="project" value="UniProtKB-EC"/>
</dbReference>
<dbReference type="PATRIC" id="fig|1703780.3.peg.1073"/>